<sequence length="172" mass="19285">MTSRSESADMPHDGETKTPERLRGRASRLLAGVAARADRLMTEGLAQVDARKWHYAVLASLEEFGPGSQATLSRRTGIYRSDMVGVLNELAERGLVERMPDPDDRRRNVITITAQGRRSLRRLDKVLDDLHEELLAPLTPAERDQFVHLLTRLLDHHTQRAADSPISSSSRP</sequence>
<dbReference type="InterPro" id="IPR036388">
    <property type="entry name" value="WH-like_DNA-bd_sf"/>
</dbReference>
<evidence type="ECO:0000259" key="2">
    <source>
        <dbReference type="PROSITE" id="PS50995"/>
    </source>
</evidence>
<protein>
    <submittedName>
        <fullName evidence="3">MarR family transcriptional regulator</fullName>
    </submittedName>
</protein>
<dbReference type="Pfam" id="PF12802">
    <property type="entry name" value="MarR_2"/>
    <property type="match status" value="1"/>
</dbReference>
<accession>A0A544YL67</accession>
<dbReference type="InterPro" id="IPR036390">
    <property type="entry name" value="WH_DNA-bd_sf"/>
</dbReference>
<reference evidence="3 4" key="1">
    <citation type="submission" date="2019-07" db="EMBL/GenBank/DDBJ databases">
        <title>Microbispora hainanensis DSM 45428.</title>
        <authorList>
            <person name="Thawai C."/>
        </authorList>
    </citation>
    <scope>NUCLEOTIDE SEQUENCE [LARGE SCALE GENOMIC DNA]</scope>
    <source>
        <strain evidence="3 4">DSM 45428</strain>
    </source>
</reference>
<evidence type="ECO:0000256" key="1">
    <source>
        <dbReference type="SAM" id="MobiDB-lite"/>
    </source>
</evidence>
<evidence type="ECO:0000313" key="3">
    <source>
        <dbReference type="EMBL" id="TQS17513.1"/>
    </source>
</evidence>
<dbReference type="EMBL" id="VIRM01000045">
    <property type="protein sequence ID" value="TQS17513.1"/>
    <property type="molecule type" value="Genomic_DNA"/>
</dbReference>
<dbReference type="PANTHER" id="PTHR33164:SF43">
    <property type="entry name" value="HTH-TYPE TRANSCRIPTIONAL REPRESSOR YETL"/>
    <property type="match status" value="1"/>
</dbReference>
<dbReference type="PRINTS" id="PR00598">
    <property type="entry name" value="HTHMARR"/>
</dbReference>
<dbReference type="RefSeq" id="WP_142623499.1">
    <property type="nucleotide sequence ID" value="NZ_VIRM01000045.1"/>
</dbReference>
<gene>
    <name evidence="3" type="ORF">FLX08_29325</name>
</gene>
<dbReference type="InterPro" id="IPR000835">
    <property type="entry name" value="HTH_MarR-typ"/>
</dbReference>
<feature type="domain" description="HTH marR-type" evidence="2">
    <location>
        <begin position="23"/>
        <end position="155"/>
    </location>
</feature>
<evidence type="ECO:0000313" key="4">
    <source>
        <dbReference type="Proteomes" id="UP000316541"/>
    </source>
</evidence>
<dbReference type="PROSITE" id="PS50995">
    <property type="entry name" value="HTH_MARR_2"/>
    <property type="match status" value="1"/>
</dbReference>
<dbReference type="InterPro" id="IPR039422">
    <property type="entry name" value="MarR/SlyA-like"/>
</dbReference>
<feature type="region of interest" description="Disordered" evidence="1">
    <location>
        <begin position="1"/>
        <end position="24"/>
    </location>
</feature>
<organism evidence="3 4">
    <name type="scientific">Microbispora hainanensis</name>
    <dbReference type="NCBI Taxonomy" id="568844"/>
    <lineage>
        <taxon>Bacteria</taxon>
        <taxon>Bacillati</taxon>
        <taxon>Actinomycetota</taxon>
        <taxon>Actinomycetes</taxon>
        <taxon>Streptosporangiales</taxon>
        <taxon>Streptosporangiaceae</taxon>
        <taxon>Microbispora</taxon>
    </lineage>
</organism>
<comment type="caution">
    <text evidence="3">The sequence shown here is derived from an EMBL/GenBank/DDBJ whole genome shotgun (WGS) entry which is preliminary data.</text>
</comment>
<feature type="compositionally biased region" description="Basic and acidic residues" evidence="1">
    <location>
        <begin position="1"/>
        <end position="23"/>
    </location>
</feature>
<dbReference type="SUPFAM" id="SSF46785">
    <property type="entry name" value="Winged helix' DNA-binding domain"/>
    <property type="match status" value="1"/>
</dbReference>
<dbReference type="GO" id="GO:0006950">
    <property type="term" value="P:response to stress"/>
    <property type="evidence" value="ECO:0007669"/>
    <property type="project" value="TreeGrafter"/>
</dbReference>
<name>A0A544YL67_9ACTN</name>
<dbReference type="SMART" id="SM00347">
    <property type="entry name" value="HTH_MARR"/>
    <property type="match status" value="1"/>
</dbReference>
<dbReference type="Gene3D" id="1.10.10.10">
    <property type="entry name" value="Winged helix-like DNA-binding domain superfamily/Winged helix DNA-binding domain"/>
    <property type="match status" value="1"/>
</dbReference>
<dbReference type="GO" id="GO:0003700">
    <property type="term" value="F:DNA-binding transcription factor activity"/>
    <property type="evidence" value="ECO:0007669"/>
    <property type="project" value="InterPro"/>
</dbReference>
<dbReference type="AlphaFoldDB" id="A0A544YL67"/>
<dbReference type="PANTHER" id="PTHR33164">
    <property type="entry name" value="TRANSCRIPTIONAL REGULATOR, MARR FAMILY"/>
    <property type="match status" value="1"/>
</dbReference>
<dbReference type="Proteomes" id="UP000316541">
    <property type="component" value="Unassembled WGS sequence"/>
</dbReference>
<proteinExistence type="predicted"/>